<dbReference type="GO" id="GO:0016020">
    <property type="term" value="C:membrane"/>
    <property type="evidence" value="ECO:0007669"/>
    <property type="project" value="TreeGrafter"/>
</dbReference>
<organism evidence="2 3">
    <name type="scientific">Ovis aries</name>
    <name type="common">Sheep</name>
    <dbReference type="NCBI Taxonomy" id="9940"/>
    <lineage>
        <taxon>Eukaryota</taxon>
        <taxon>Metazoa</taxon>
        <taxon>Chordata</taxon>
        <taxon>Craniata</taxon>
        <taxon>Vertebrata</taxon>
        <taxon>Euteleostomi</taxon>
        <taxon>Mammalia</taxon>
        <taxon>Eutheria</taxon>
        <taxon>Laurasiatheria</taxon>
        <taxon>Artiodactyla</taxon>
        <taxon>Ruminantia</taxon>
        <taxon>Pecora</taxon>
        <taxon>Bovidae</taxon>
        <taxon>Caprinae</taxon>
        <taxon>Ovis</taxon>
    </lineage>
</organism>
<dbReference type="InterPro" id="IPR051697">
    <property type="entry name" value="Patched_domain-protein"/>
</dbReference>
<feature type="transmembrane region" description="Helical" evidence="1">
    <location>
        <begin position="93"/>
        <end position="113"/>
    </location>
</feature>
<proteinExistence type="predicted"/>
<dbReference type="Gene3D" id="1.20.1640.10">
    <property type="entry name" value="Multidrug efflux transporter AcrB transmembrane domain"/>
    <property type="match status" value="1"/>
</dbReference>
<keyword evidence="1" id="KW-0812">Transmembrane</keyword>
<dbReference type="EMBL" id="JAEMGP010000013">
    <property type="protein sequence ID" value="KAG5201465.1"/>
    <property type="molecule type" value="Genomic_DNA"/>
</dbReference>
<evidence type="ECO:0000313" key="2">
    <source>
        <dbReference type="EMBL" id="KAG5201465.1"/>
    </source>
</evidence>
<protein>
    <submittedName>
        <fullName evidence="2">Uncharacterized protein</fullName>
    </submittedName>
</protein>
<dbReference type="PANTHER" id="PTHR10796:SF60">
    <property type="entry name" value="PATCHED DOMAIN-CONTAINING PROTEIN 3"/>
    <property type="match status" value="1"/>
</dbReference>
<evidence type="ECO:0000313" key="3">
    <source>
        <dbReference type="Proteomes" id="UP000664991"/>
    </source>
</evidence>
<sequence length="164" mass="18444">MALKTKSTLSHEKLGYLAAESQRFPECALLEYTNQKSSANVLLLLHRLKKRRKGHLRLTSTSYPPTREGKIYVRHDVLNKLTDDGKDDTDEEITFAIASVIVGVMGFMAFWNVNLDCIAMINLVICIGFSFDFSGHISYAFVSSSEPSINRKATEILHLLGYPM</sequence>
<keyword evidence="1" id="KW-0472">Membrane</keyword>
<reference evidence="2 3" key="1">
    <citation type="submission" date="2020-12" db="EMBL/GenBank/DDBJ databases">
        <title>De novo assembly of Tibetan sheep genome.</title>
        <authorList>
            <person name="Li X."/>
        </authorList>
    </citation>
    <scope>NUCLEOTIDE SEQUENCE [LARGE SCALE GENOMIC DNA]</scope>
    <source>
        <tissue evidence="2">Heart</tissue>
    </source>
</reference>
<gene>
    <name evidence="2" type="ORF">JEQ12_004228</name>
</gene>
<comment type="caution">
    <text evidence="2">The sequence shown here is derived from an EMBL/GenBank/DDBJ whole genome shotgun (WGS) entry which is preliminary data.</text>
</comment>
<accession>A0A836CWD9</accession>
<dbReference type="AlphaFoldDB" id="A0A836CWD9"/>
<dbReference type="Proteomes" id="UP000664991">
    <property type="component" value="Unassembled WGS sequence"/>
</dbReference>
<dbReference type="SUPFAM" id="SSF82866">
    <property type="entry name" value="Multidrug efflux transporter AcrB transmembrane domain"/>
    <property type="match status" value="1"/>
</dbReference>
<feature type="transmembrane region" description="Helical" evidence="1">
    <location>
        <begin position="119"/>
        <end position="142"/>
    </location>
</feature>
<keyword evidence="1" id="KW-1133">Transmembrane helix</keyword>
<dbReference type="PANTHER" id="PTHR10796">
    <property type="entry name" value="PATCHED-RELATED"/>
    <property type="match status" value="1"/>
</dbReference>
<evidence type="ECO:0000256" key="1">
    <source>
        <dbReference type="SAM" id="Phobius"/>
    </source>
</evidence>
<name>A0A836CWD9_SHEEP</name>